<dbReference type="AlphaFoldDB" id="Q0DM15"/>
<sequence>MQREAARRRIRQWRRRAQPAAQRHRRRGHGQRAAARRAALHAGVGSGGARRRRIGSERQGLAGALAAFSASHGEVPPPRREALAQSHGVREEVRLVCRGGDGCRREGRPRRRRCRRRVRGGRRRGVPYQRPRGSERGGNGEADRRCG</sequence>
<feature type="compositionally biased region" description="Basic and acidic residues" evidence="1">
    <location>
        <begin position="77"/>
        <end position="88"/>
    </location>
</feature>
<accession>Q0DM15</accession>
<evidence type="ECO:0000256" key="1">
    <source>
        <dbReference type="SAM" id="MobiDB-lite"/>
    </source>
</evidence>
<dbReference type="Proteomes" id="UP000000763">
    <property type="component" value="Chromosome 3"/>
</dbReference>
<protein>
    <submittedName>
        <fullName evidence="2">Os03g0833600 protein</fullName>
    </submittedName>
</protein>
<organism evidence="2 3">
    <name type="scientific">Oryza sativa subsp. japonica</name>
    <name type="common">Rice</name>
    <dbReference type="NCBI Taxonomy" id="39947"/>
    <lineage>
        <taxon>Eukaryota</taxon>
        <taxon>Viridiplantae</taxon>
        <taxon>Streptophyta</taxon>
        <taxon>Embryophyta</taxon>
        <taxon>Tracheophyta</taxon>
        <taxon>Spermatophyta</taxon>
        <taxon>Magnoliopsida</taxon>
        <taxon>Liliopsida</taxon>
        <taxon>Poales</taxon>
        <taxon>Poaceae</taxon>
        <taxon>BOP clade</taxon>
        <taxon>Oryzoideae</taxon>
        <taxon>Oryzeae</taxon>
        <taxon>Oryzinae</taxon>
        <taxon>Oryza</taxon>
        <taxon>Oryza sativa</taxon>
    </lineage>
</organism>
<feature type="compositionally biased region" description="Basic residues" evidence="1">
    <location>
        <begin position="107"/>
        <end position="125"/>
    </location>
</feature>
<evidence type="ECO:0000313" key="3">
    <source>
        <dbReference type="Proteomes" id="UP000000763"/>
    </source>
</evidence>
<reference evidence="2 3" key="1">
    <citation type="journal article" date="2005" name="Nature">
        <title>The map-based sequence of the rice genome.</title>
        <authorList>
            <consortium name="International rice genome sequencing project (IRGSP)"/>
            <person name="Matsumoto T."/>
            <person name="Wu J."/>
            <person name="Kanamori H."/>
            <person name="Katayose Y."/>
            <person name="Fujisawa M."/>
            <person name="Namiki N."/>
            <person name="Mizuno H."/>
            <person name="Yamamoto K."/>
            <person name="Antonio B.A."/>
            <person name="Baba T."/>
            <person name="Sakata K."/>
            <person name="Nagamura Y."/>
            <person name="Aoki H."/>
            <person name="Arikawa K."/>
            <person name="Arita K."/>
            <person name="Bito T."/>
            <person name="Chiden Y."/>
            <person name="Fujitsuka N."/>
            <person name="Fukunaka R."/>
            <person name="Hamada M."/>
            <person name="Harada C."/>
            <person name="Hayashi A."/>
            <person name="Hijishita S."/>
            <person name="Honda M."/>
            <person name="Hosokawa S."/>
            <person name="Ichikawa Y."/>
            <person name="Idonuma A."/>
            <person name="Iijima M."/>
            <person name="Ikeda M."/>
            <person name="Ikeno M."/>
            <person name="Ito K."/>
            <person name="Ito S."/>
            <person name="Ito T."/>
            <person name="Ito Y."/>
            <person name="Ito Y."/>
            <person name="Iwabuchi A."/>
            <person name="Kamiya K."/>
            <person name="Karasawa W."/>
            <person name="Kurita K."/>
            <person name="Katagiri S."/>
            <person name="Kikuta A."/>
            <person name="Kobayashi H."/>
            <person name="Kobayashi N."/>
            <person name="Machita K."/>
            <person name="Maehara T."/>
            <person name="Masukawa M."/>
            <person name="Mizubayashi T."/>
            <person name="Mukai Y."/>
            <person name="Nagasaki H."/>
            <person name="Nagata Y."/>
            <person name="Naito S."/>
            <person name="Nakashima M."/>
            <person name="Nakama Y."/>
            <person name="Nakamichi Y."/>
            <person name="Nakamura M."/>
            <person name="Meguro A."/>
            <person name="Negishi M."/>
            <person name="Ohta I."/>
            <person name="Ohta T."/>
            <person name="Okamoto M."/>
            <person name="Ono N."/>
            <person name="Saji S."/>
            <person name="Sakaguchi M."/>
            <person name="Sakai K."/>
            <person name="Shibata M."/>
            <person name="Shimokawa T."/>
            <person name="Song J."/>
            <person name="Takazaki Y."/>
            <person name="Terasawa K."/>
            <person name="Tsugane M."/>
            <person name="Tsuji K."/>
            <person name="Ueda S."/>
            <person name="Waki K."/>
            <person name="Yamagata H."/>
            <person name="Yamamoto M."/>
            <person name="Yamamoto S."/>
            <person name="Yamane H."/>
            <person name="Yoshiki S."/>
            <person name="Yoshihara R."/>
            <person name="Yukawa K."/>
            <person name="Zhong H."/>
            <person name="Yano M."/>
            <person name="Yuan Q."/>
            <person name="Ouyang S."/>
            <person name="Liu J."/>
            <person name="Jones K.M."/>
            <person name="Gansberger K."/>
            <person name="Moffat K."/>
            <person name="Hill J."/>
            <person name="Bera J."/>
            <person name="Fadrosh D."/>
            <person name="Jin S."/>
            <person name="Johri S."/>
            <person name="Kim M."/>
            <person name="Overton L."/>
            <person name="Reardon M."/>
            <person name="Tsitrin T."/>
            <person name="Vuong H."/>
            <person name="Weaver B."/>
            <person name="Ciecko A."/>
            <person name="Tallon L."/>
            <person name="Jackson J."/>
            <person name="Pai G."/>
            <person name="Aken S.V."/>
            <person name="Utterback T."/>
            <person name="Reidmuller S."/>
            <person name="Feldblyum T."/>
            <person name="Hsiao J."/>
            <person name="Zismann V."/>
            <person name="Iobst S."/>
            <person name="de Vazeille A.R."/>
            <person name="Buell C.R."/>
            <person name="Ying K."/>
            <person name="Li Y."/>
            <person name="Lu T."/>
            <person name="Huang Y."/>
            <person name="Zhao Q."/>
            <person name="Feng Q."/>
            <person name="Zhang L."/>
            <person name="Zhu J."/>
            <person name="Weng Q."/>
            <person name="Mu J."/>
            <person name="Lu Y."/>
            <person name="Fan D."/>
            <person name="Liu Y."/>
            <person name="Guan J."/>
            <person name="Zhang Y."/>
            <person name="Yu S."/>
            <person name="Liu X."/>
            <person name="Zhang Y."/>
            <person name="Hong G."/>
            <person name="Han B."/>
            <person name="Choisne N."/>
            <person name="Demange N."/>
            <person name="Orjeda G."/>
            <person name="Samain S."/>
            <person name="Cattolico L."/>
            <person name="Pelletier E."/>
            <person name="Couloux A."/>
            <person name="Segurens B."/>
            <person name="Wincker P."/>
            <person name="D'Hont A."/>
            <person name="Scarpelli C."/>
            <person name="Weissenbach J."/>
            <person name="Salanoubat M."/>
            <person name="Quetier F."/>
            <person name="Yu Y."/>
            <person name="Kim H.R."/>
            <person name="Rambo T."/>
            <person name="Currie J."/>
            <person name="Collura K."/>
            <person name="Luo M."/>
            <person name="Yang T."/>
            <person name="Ammiraju J.S.S."/>
            <person name="Engler F."/>
            <person name="Soderlund C."/>
            <person name="Wing R.A."/>
            <person name="Palmer L.E."/>
            <person name="de la Bastide M."/>
            <person name="Spiegel L."/>
            <person name="Nascimento L."/>
            <person name="Zutavern T."/>
            <person name="O'Shaughnessy A."/>
            <person name="Dike S."/>
            <person name="Dedhia N."/>
            <person name="Preston R."/>
            <person name="Balija V."/>
            <person name="McCombie W.R."/>
            <person name="Chow T."/>
            <person name="Chen H."/>
            <person name="Chung M."/>
            <person name="Chen C."/>
            <person name="Shaw J."/>
            <person name="Wu H."/>
            <person name="Hsiao K."/>
            <person name="Chao Y."/>
            <person name="Chu M."/>
            <person name="Cheng C."/>
            <person name="Hour A."/>
            <person name="Lee P."/>
            <person name="Lin S."/>
            <person name="Lin Y."/>
            <person name="Liou J."/>
            <person name="Liu S."/>
            <person name="Hsing Y."/>
            <person name="Raghuvanshi S."/>
            <person name="Mohanty A."/>
            <person name="Bharti A.K."/>
            <person name="Gaur A."/>
            <person name="Gupta V."/>
            <person name="Kumar D."/>
            <person name="Ravi V."/>
            <person name="Vij S."/>
            <person name="Kapur A."/>
            <person name="Khurana P."/>
            <person name="Khurana P."/>
            <person name="Khurana J.P."/>
            <person name="Tyagi A.K."/>
            <person name="Gaikwad K."/>
            <person name="Singh A."/>
            <person name="Dalal V."/>
            <person name="Srivastava S."/>
            <person name="Dixit A."/>
            <person name="Pal A.K."/>
            <person name="Ghazi I.A."/>
            <person name="Yadav M."/>
            <person name="Pandit A."/>
            <person name="Bhargava A."/>
            <person name="Sureshbabu K."/>
            <person name="Batra K."/>
            <person name="Sharma T.R."/>
            <person name="Mohapatra T."/>
            <person name="Singh N.K."/>
            <person name="Messing J."/>
            <person name="Nelson A.B."/>
            <person name="Fuks G."/>
            <person name="Kavchok S."/>
            <person name="Keizer G."/>
            <person name="Linton E."/>
            <person name="Llaca V."/>
            <person name="Song R."/>
            <person name="Tanyolac B."/>
            <person name="Young S."/>
            <person name="Ho-Il K."/>
            <person name="Hahn J.H."/>
            <person name="Sangsakoo G."/>
            <person name="Vanavichit A."/>
            <person name="de Mattos Luiz.A.T."/>
            <person name="Zimmer P.D."/>
            <person name="Malone G."/>
            <person name="Dellagostin O."/>
            <person name="de Oliveira A.C."/>
            <person name="Bevan M."/>
            <person name="Bancroft I."/>
            <person name="Minx P."/>
            <person name="Cordum H."/>
            <person name="Wilson R."/>
            <person name="Cheng Z."/>
            <person name="Jin W."/>
            <person name="Jiang J."/>
            <person name="Leong S.A."/>
            <person name="Iwama H."/>
            <person name="Gojobori T."/>
            <person name="Itoh T."/>
            <person name="Niimura Y."/>
            <person name="Fujii Y."/>
            <person name="Habara T."/>
            <person name="Sakai H."/>
            <person name="Sato Y."/>
            <person name="Wilson G."/>
            <person name="Kumar K."/>
            <person name="McCouch S."/>
            <person name="Juretic N."/>
            <person name="Hoen D."/>
            <person name="Wright S."/>
            <person name="Bruskiewich R."/>
            <person name="Bureau T."/>
            <person name="Miyao A."/>
            <person name="Hirochika H."/>
            <person name="Nishikawa T."/>
            <person name="Kadowaki K."/>
            <person name="Sugiura M."/>
            <person name="Burr B."/>
            <person name="Sasaki T."/>
        </authorList>
    </citation>
    <scope>NUCLEOTIDE SEQUENCE [LARGE SCALE GENOMIC DNA]</scope>
    <source>
        <strain evidence="3">cv. Nipponbare</strain>
    </source>
</reference>
<evidence type="ECO:0000313" key="2">
    <source>
        <dbReference type="EMBL" id="BAF13723.1"/>
    </source>
</evidence>
<dbReference type="KEGG" id="dosa:Os03g0833600"/>
<dbReference type="EMBL" id="AP008209">
    <property type="protein sequence ID" value="BAF13723.1"/>
    <property type="molecule type" value="Genomic_DNA"/>
</dbReference>
<gene>
    <name evidence="2" type="ordered locus">Os03g0833600</name>
</gene>
<feature type="region of interest" description="Disordered" evidence="1">
    <location>
        <begin position="1"/>
        <end position="88"/>
    </location>
</feature>
<feature type="compositionally biased region" description="Basic residues" evidence="1">
    <location>
        <begin position="8"/>
        <end position="39"/>
    </location>
</feature>
<feature type="compositionally biased region" description="Low complexity" evidence="1">
    <location>
        <begin position="57"/>
        <end position="71"/>
    </location>
</feature>
<reference evidence="3" key="2">
    <citation type="journal article" date="2008" name="Nucleic Acids Res.">
        <title>The rice annotation project database (RAP-DB): 2008 update.</title>
        <authorList>
            <consortium name="The rice annotation project (RAP)"/>
        </authorList>
    </citation>
    <scope>GENOME REANNOTATION</scope>
    <source>
        <strain evidence="3">cv. Nipponbare</strain>
    </source>
</reference>
<proteinExistence type="predicted"/>
<feature type="region of interest" description="Disordered" evidence="1">
    <location>
        <begin position="100"/>
        <end position="147"/>
    </location>
</feature>
<name>Q0DM15_ORYSJ</name>